<dbReference type="Pfam" id="PF00825">
    <property type="entry name" value="Ribonuclease_P"/>
    <property type="match status" value="1"/>
</dbReference>
<dbReference type="GO" id="GO:0001682">
    <property type="term" value="P:tRNA 5'-leader removal"/>
    <property type="evidence" value="ECO:0007669"/>
    <property type="project" value="UniProtKB-UniRule"/>
</dbReference>
<dbReference type="PANTHER" id="PTHR33992">
    <property type="entry name" value="RIBONUCLEASE P PROTEIN COMPONENT"/>
    <property type="match status" value="1"/>
</dbReference>
<comment type="function">
    <text evidence="6">RNaseP catalyzes the removal of the 5'-leader sequence from pre-tRNA to produce the mature 5'-terminus. It can also cleave other RNA substrates such as 4.5S RNA. The protein component plays an auxiliary but essential role in vivo by binding to the 5'-leader sequence and broadening the substrate specificity of the ribozyme.</text>
</comment>
<dbReference type="GO" id="GO:0000049">
    <property type="term" value="F:tRNA binding"/>
    <property type="evidence" value="ECO:0007669"/>
    <property type="project" value="UniProtKB-UniRule"/>
</dbReference>
<comment type="caution">
    <text evidence="8">The sequence shown here is derived from an EMBL/GenBank/DDBJ whole genome shotgun (WGS) entry which is preliminary data.</text>
</comment>
<keyword evidence="3 6" id="KW-0255">Endonuclease</keyword>
<evidence type="ECO:0000256" key="4">
    <source>
        <dbReference type="ARBA" id="ARBA00022801"/>
    </source>
</evidence>
<dbReference type="EC" id="3.1.26.5" evidence="6 7"/>
<sequence>MRLRLTRKQRLLKAQQFKQILKAGRKSSYKRELSVFCMENLLPLARVGIIVPKKNVKLSTRRNRAKRLFREAFRLNQARIKPGLDILIYSYKGAESLDQAQSSLIEALKKANALL</sequence>
<evidence type="ECO:0000256" key="3">
    <source>
        <dbReference type="ARBA" id="ARBA00022759"/>
    </source>
</evidence>
<dbReference type="EMBL" id="PFGP01000035">
    <property type="protein sequence ID" value="PIW66682.1"/>
    <property type="molecule type" value="Genomic_DNA"/>
</dbReference>
<dbReference type="NCBIfam" id="TIGR00188">
    <property type="entry name" value="rnpA"/>
    <property type="match status" value="1"/>
</dbReference>
<keyword evidence="1 6" id="KW-0819">tRNA processing</keyword>
<accession>A0A2J0LFR0</accession>
<keyword evidence="5 6" id="KW-0694">RNA-binding</keyword>
<evidence type="ECO:0000313" key="8">
    <source>
        <dbReference type="EMBL" id="PIW66682.1"/>
    </source>
</evidence>
<evidence type="ECO:0000256" key="5">
    <source>
        <dbReference type="ARBA" id="ARBA00022884"/>
    </source>
</evidence>
<evidence type="ECO:0000256" key="6">
    <source>
        <dbReference type="HAMAP-Rule" id="MF_00227"/>
    </source>
</evidence>
<comment type="subunit">
    <text evidence="6">Consists of a catalytic RNA component (M1 or rnpB) and a protein subunit.</text>
</comment>
<dbReference type="HAMAP" id="MF_00227">
    <property type="entry name" value="RNase_P"/>
    <property type="match status" value="1"/>
</dbReference>
<name>A0A2J0LFR0_9BACT</name>
<dbReference type="Proteomes" id="UP000231267">
    <property type="component" value="Unassembled WGS sequence"/>
</dbReference>
<evidence type="ECO:0000256" key="7">
    <source>
        <dbReference type="NCBIfam" id="TIGR00188"/>
    </source>
</evidence>
<keyword evidence="2 6" id="KW-0540">Nuclease</keyword>
<evidence type="ECO:0000313" key="9">
    <source>
        <dbReference type="Proteomes" id="UP000231267"/>
    </source>
</evidence>
<dbReference type="InterPro" id="IPR000100">
    <property type="entry name" value="RNase_P"/>
</dbReference>
<reference evidence="8 9" key="1">
    <citation type="submission" date="2017-09" db="EMBL/GenBank/DDBJ databases">
        <title>Depth-based differentiation of microbial function through sediment-hosted aquifers and enrichment of novel symbionts in the deep terrestrial subsurface.</title>
        <authorList>
            <person name="Probst A.J."/>
            <person name="Ladd B."/>
            <person name="Jarett J.K."/>
            <person name="Geller-Mcgrath D.E."/>
            <person name="Sieber C.M."/>
            <person name="Emerson J.B."/>
            <person name="Anantharaman K."/>
            <person name="Thomas B.C."/>
            <person name="Malmstrom R."/>
            <person name="Stieglmeier M."/>
            <person name="Klingl A."/>
            <person name="Woyke T."/>
            <person name="Ryan C.M."/>
            <person name="Banfield J.F."/>
        </authorList>
    </citation>
    <scope>NUCLEOTIDE SEQUENCE [LARGE SCALE GENOMIC DNA]</scope>
    <source>
        <strain evidence="8">CG12_big_fil_rev_8_21_14_0_65_43_15</strain>
    </source>
</reference>
<dbReference type="GO" id="GO:0030677">
    <property type="term" value="C:ribonuclease P complex"/>
    <property type="evidence" value="ECO:0007669"/>
    <property type="project" value="TreeGrafter"/>
</dbReference>
<keyword evidence="4 6" id="KW-0378">Hydrolase</keyword>
<evidence type="ECO:0000256" key="1">
    <source>
        <dbReference type="ARBA" id="ARBA00022694"/>
    </source>
</evidence>
<comment type="similarity">
    <text evidence="6">Belongs to the RnpA family.</text>
</comment>
<dbReference type="AlphaFoldDB" id="A0A2J0LFR0"/>
<dbReference type="SUPFAM" id="SSF54211">
    <property type="entry name" value="Ribosomal protein S5 domain 2-like"/>
    <property type="match status" value="1"/>
</dbReference>
<proteinExistence type="inferred from homology"/>
<evidence type="ECO:0000256" key="2">
    <source>
        <dbReference type="ARBA" id="ARBA00022722"/>
    </source>
</evidence>
<dbReference type="Gene3D" id="3.30.230.10">
    <property type="match status" value="1"/>
</dbReference>
<gene>
    <name evidence="6 8" type="primary">rnpA</name>
    <name evidence="8" type="ORF">COW11_01975</name>
</gene>
<comment type="catalytic activity">
    <reaction evidence="6">
        <text>Endonucleolytic cleavage of RNA, removing 5'-extranucleotides from tRNA precursor.</text>
        <dbReference type="EC" id="3.1.26.5"/>
    </reaction>
</comment>
<dbReference type="PANTHER" id="PTHR33992:SF1">
    <property type="entry name" value="RIBONUCLEASE P PROTEIN COMPONENT"/>
    <property type="match status" value="1"/>
</dbReference>
<organism evidence="8 9">
    <name type="scientific">Candidatus Taenaricola geysiri</name>
    <dbReference type="NCBI Taxonomy" id="1974752"/>
    <lineage>
        <taxon>Bacteria</taxon>
        <taxon>Pseudomonadati</taxon>
        <taxon>Candidatus Omnitrophota</taxon>
        <taxon>Candidatus Taenaricola</taxon>
    </lineage>
</organism>
<protein>
    <recommendedName>
        <fullName evidence="6 7">Ribonuclease P protein component</fullName>
        <shortName evidence="6">RNase P protein</shortName>
        <shortName evidence="6">RNaseP protein</shortName>
        <ecNumber evidence="6 7">3.1.26.5</ecNumber>
    </recommendedName>
    <alternativeName>
        <fullName evidence="6">Protein C5</fullName>
    </alternativeName>
</protein>
<dbReference type="InterPro" id="IPR020568">
    <property type="entry name" value="Ribosomal_Su5_D2-typ_SF"/>
</dbReference>
<dbReference type="GO" id="GO:0004526">
    <property type="term" value="F:ribonuclease P activity"/>
    <property type="evidence" value="ECO:0007669"/>
    <property type="project" value="UniProtKB-UniRule"/>
</dbReference>
<dbReference type="InterPro" id="IPR014721">
    <property type="entry name" value="Ribsml_uS5_D2-typ_fold_subgr"/>
</dbReference>
<dbReference type="GO" id="GO:0042781">
    <property type="term" value="F:3'-tRNA processing endoribonuclease activity"/>
    <property type="evidence" value="ECO:0007669"/>
    <property type="project" value="TreeGrafter"/>
</dbReference>